<feature type="domain" description="ChsH2 C-terminal OB-fold" evidence="1">
    <location>
        <begin position="51"/>
        <end position="109"/>
    </location>
</feature>
<dbReference type="SUPFAM" id="SSF50249">
    <property type="entry name" value="Nucleic acid-binding proteins"/>
    <property type="match status" value="1"/>
</dbReference>
<dbReference type="Pfam" id="PF12172">
    <property type="entry name" value="zf-ChsH2"/>
    <property type="match status" value="1"/>
</dbReference>
<protein>
    <recommendedName>
        <fullName evidence="5">DNA-binding protein</fullName>
    </recommendedName>
</protein>
<accession>H6RSZ8</accession>
<sequence>MSESLDLYPYAVYVEGLKSRELRYQHCDACSRSIFPPRVLCPSCASTELSWRVSSGRGVVYSATTIERRDGSYNVALVDVDEGFRMMSRVDGYPEAEIPIGLAVTCAWRPAQEADAYLPVFEHRGGSDD</sequence>
<dbReference type="Proteomes" id="UP000007517">
    <property type="component" value="Chromosome"/>
</dbReference>
<proteinExistence type="predicted"/>
<dbReference type="InterPro" id="IPR052513">
    <property type="entry name" value="Thioester_dehydratase-like"/>
</dbReference>
<dbReference type="HOGENOM" id="CLU_119412_1_2_11"/>
<keyword evidence="4" id="KW-1185">Reference proteome</keyword>
<reference evidence="3 4" key="1">
    <citation type="journal article" date="2012" name="J. Bacteriol.">
        <title>Genome Sequence of Blastococcus saxobsidens DD2, a Stone-Inhabiting Bacterium.</title>
        <authorList>
            <person name="Chouaia B."/>
            <person name="Crotti E."/>
            <person name="Brusetti L."/>
            <person name="Daffonchio D."/>
            <person name="Essoussi I."/>
            <person name="Nouioui I."/>
            <person name="Sbissi I."/>
            <person name="Ghodhbane-Gtari F."/>
            <person name="Gtari M."/>
            <person name="Vacherie B."/>
            <person name="Barbe V."/>
            <person name="Medigue C."/>
            <person name="Gury J."/>
            <person name="Pujic P."/>
            <person name="Normand P."/>
        </authorList>
    </citation>
    <scope>NUCLEOTIDE SEQUENCE [LARGE SCALE GENOMIC DNA]</scope>
    <source>
        <strain evidence="3 4">DD2</strain>
    </source>
</reference>
<dbReference type="PANTHER" id="PTHR34075">
    <property type="entry name" value="BLR3430 PROTEIN"/>
    <property type="match status" value="1"/>
</dbReference>
<dbReference type="InterPro" id="IPR012340">
    <property type="entry name" value="NA-bd_OB-fold"/>
</dbReference>
<name>H6RSZ8_BLASD</name>
<gene>
    <name evidence="3" type="ordered locus">BLASA_3434</name>
</gene>
<evidence type="ECO:0000259" key="2">
    <source>
        <dbReference type="Pfam" id="PF12172"/>
    </source>
</evidence>
<dbReference type="RefSeq" id="WP_014377180.1">
    <property type="nucleotide sequence ID" value="NC_016943.1"/>
</dbReference>
<dbReference type="InterPro" id="IPR022002">
    <property type="entry name" value="ChsH2_Znr"/>
</dbReference>
<dbReference type="STRING" id="1146883.BLASA_3434"/>
<feature type="domain" description="ChsH2 rubredoxin-like zinc ribbon" evidence="2">
    <location>
        <begin position="15"/>
        <end position="49"/>
    </location>
</feature>
<evidence type="ECO:0000313" key="4">
    <source>
        <dbReference type="Proteomes" id="UP000007517"/>
    </source>
</evidence>
<dbReference type="AlphaFoldDB" id="H6RSZ8"/>
<dbReference type="PANTHER" id="PTHR34075:SF5">
    <property type="entry name" value="BLR3430 PROTEIN"/>
    <property type="match status" value="1"/>
</dbReference>
<dbReference type="eggNOG" id="COG1545">
    <property type="taxonomic scope" value="Bacteria"/>
</dbReference>
<dbReference type="Pfam" id="PF01796">
    <property type="entry name" value="OB_ChsH2_C"/>
    <property type="match status" value="1"/>
</dbReference>
<reference evidence="4" key="2">
    <citation type="submission" date="2012-02" db="EMBL/GenBank/DDBJ databases">
        <title>Complete genome sequence of Blastococcus saxobsidens strain DD2.</title>
        <authorList>
            <person name="Genoscope."/>
        </authorList>
    </citation>
    <scope>NUCLEOTIDE SEQUENCE [LARGE SCALE GENOMIC DNA]</scope>
    <source>
        <strain evidence="4">DD2</strain>
    </source>
</reference>
<dbReference type="EMBL" id="FO117623">
    <property type="protein sequence ID" value="CCG04301.1"/>
    <property type="molecule type" value="Genomic_DNA"/>
</dbReference>
<evidence type="ECO:0008006" key="5">
    <source>
        <dbReference type="Google" id="ProtNLM"/>
    </source>
</evidence>
<organism evidence="3 4">
    <name type="scientific">Blastococcus saxobsidens (strain DD2)</name>
    <dbReference type="NCBI Taxonomy" id="1146883"/>
    <lineage>
        <taxon>Bacteria</taxon>
        <taxon>Bacillati</taxon>
        <taxon>Actinomycetota</taxon>
        <taxon>Actinomycetes</taxon>
        <taxon>Geodermatophilales</taxon>
        <taxon>Geodermatophilaceae</taxon>
        <taxon>Blastococcus</taxon>
    </lineage>
</organism>
<evidence type="ECO:0000313" key="3">
    <source>
        <dbReference type="EMBL" id="CCG04301.1"/>
    </source>
</evidence>
<evidence type="ECO:0000259" key="1">
    <source>
        <dbReference type="Pfam" id="PF01796"/>
    </source>
</evidence>
<dbReference type="InterPro" id="IPR002878">
    <property type="entry name" value="ChsH2_C"/>
</dbReference>
<dbReference type="KEGG" id="bsd:BLASA_3434"/>
<dbReference type="Gene3D" id="6.10.30.10">
    <property type="match status" value="1"/>
</dbReference>